<sequence>MKQFLKSYIQLFLLLLLTVVSFSLSAQNIENEWQTRTAFTAQFKLAKKLKMEIAPEIRFEDQFNLDRTQLEAELKYKALDYLTIGTRYRYIINYRVNKDTEYMHRYLFNATLKKDFDRWTSGFRLNYTDYTDDNDGSAFLRYKGFFSYNIKNCKLTPKASFQAYHDLSNSEWYKLRYAVGFDYKISKKNSIGLSYKLDYYLNEARNRHIIDIGYKIKF</sequence>
<dbReference type="InterPro" id="IPR053713">
    <property type="entry name" value="Bact_OM_Channel_sf"/>
</dbReference>
<dbReference type="RefSeq" id="WP_212216135.1">
    <property type="nucleotide sequence ID" value="NZ_JAGUCO010000007.1"/>
</dbReference>
<proteinExistence type="predicted"/>
<dbReference type="Pfam" id="PF10677">
    <property type="entry name" value="DUF2490"/>
    <property type="match status" value="1"/>
</dbReference>
<comment type="caution">
    <text evidence="2">The sequence shown here is derived from an EMBL/GenBank/DDBJ whole genome shotgun (WGS) entry which is preliminary data.</text>
</comment>
<gene>
    <name evidence="2" type="ORF">KEM10_11425</name>
</gene>
<organism evidence="2 3">
    <name type="scientific">Carboxylicivirga linearis</name>
    <dbReference type="NCBI Taxonomy" id="1628157"/>
    <lineage>
        <taxon>Bacteria</taxon>
        <taxon>Pseudomonadati</taxon>
        <taxon>Bacteroidota</taxon>
        <taxon>Bacteroidia</taxon>
        <taxon>Marinilabiliales</taxon>
        <taxon>Marinilabiliaceae</taxon>
        <taxon>Carboxylicivirga</taxon>
    </lineage>
</organism>
<dbReference type="Proteomes" id="UP000708576">
    <property type="component" value="Unassembled WGS sequence"/>
</dbReference>
<dbReference type="InterPro" id="IPR019619">
    <property type="entry name" value="DUF2490"/>
</dbReference>
<reference evidence="2 3" key="1">
    <citation type="journal article" date="2015" name="Int. J. Syst. Evol. Microbiol.">
        <title>Carboxylicivirga linearis sp. nov., isolated from a sea cucumber culture pond.</title>
        <authorList>
            <person name="Wang F.Q."/>
            <person name="Zhou Y.X."/>
            <person name="Lin X.Z."/>
            <person name="Chen G.J."/>
            <person name="Du Z.J."/>
        </authorList>
    </citation>
    <scope>NUCLEOTIDE SEQUENCE [LARGE SCALE GENOMIC DNA]</scope>
    <source>
        <strain evidence="2 3">FB218</strain>
    </source>
</reference>
<accession>A0ABS5JX18</accession>
<evidence type="ECO:0000313" key="2">
    <source>
        <dbReference type="EMBL" id="MBS2098891.1"/>
    </source>
</evidence>
<name>A0ABS5JX18_9BACT</name>
<evidence type="ECO:0000313" key="3">
    <source>
        <dbReference type="Proteomes" id="UP000708576"/>
    </source>
</evidence>
<dbReference type="Gene3D" id="2.40.160.40">
    <property type="entry name" value="monomeric porin ompg"/>
    <property type="match status" value="1"/>
</dbReference>
<evidence type="ECO:0000256" key="1">
    <source>
        <dbReference type="ARBA" id="ARBA00022729"/>
    </source>
</evidence>
<dbReference type="EMBL" id="JAGUCO010000007">
    <property type="protein sequence ID" value="MBS2098891.1"/>
    <property type="molecule type" value="Genomic_DNA"/>
</dbReference>
<dbReference type="SUPFAM" id="SSF56935">
    <property type="entry name" value="Porins"/>
    <property type="match status" value="1"/>
</dbReference>
<keyword evidence="1" id="KW-0732">Signal</keyword>
<keyword evidence="3" id="KW-1185">Reference proteome</keyword>
<protein>
    <submittedName>
        <fullName evidence="2">DUF2490 domain-containing protein</fullName>
    </submittedName>
</protein>